<dbReference type="Pfam" id="PF08447">
    <property type="entry name" value="PAS_3"/>
    <property type="match status" value="2"/>
</dbReference>
<dbReference type="PROSITE" id="PS50113">
    <property type="entry name" value="PAC"/>
    <property type="match status" value="3"/>
</dbReference>
<keyword evidence="5" id="KW-0418">Kinase</keyword>
<dbReference type="NCBIfam" id="TIGR00229">
    <property type="entry name" value="sensory_box"/>
    <property type="match status" value="3"/>
</dbReference>
<evidence type="ECO:0000259" key="9">
    <source>
        <dbReference type="PROSITE" id="PS50110"/>
    </source>
</evidence>
<evidence type="ECO:0000313" key="13">
    <source>
        <dbReference type="Proteomes" id="UP000644699"/>
    </source>
</evidence>
<feature type="modified residue" description="4-aspartylphosphate" evidence="7">
    <location>
        <position position="468"/>
    </location>
</feature>
<dbReference type="GO" id="GO:0006355">
    <property type="term" value="P:regulation of DNA-templated transcription"/>
    <property type="evidence" value="ECO:0007669"/>
    <property type="project" value="InterPro"/>
</dbReference>
<protein>
    <recommendedName>
        <fullName evidence="2">histidine kinase</fullName>
        <ecNumber evidence="2">2.7.13.3</ecNumber>
    </recommendedName>
</protein>
<dbReference type="PANTHER" id="PTHR43304:SF1">
    <property type="entry name" value="PAC DOMAIN-CONTAINING PROTEIN"/>
    <property type="match status" value="1"/>
</dbReference>
<dbReference type="SUPFAM" id="SSF46894">
    <property type="entry name" value="C-terminal effector domain of the bipartite response regulators"/>
    <property type="match status" value="1"/>
</dbReference>
<evidence type="ECO:0000259" key="10">
    <source>
        <dbReference type="PROSITE" id="PS50112"/>
    </source>
</evidence>
<evidence type="ECO:0000313" key="12">
    <source>
        <dbReference type="EMBL" id="GGE01436.1"/>
    </source>
</evidence>
<dbReference type="InterPro" id="IPR013655">
    <property type="entry name" value="PAS_fold_3"/>
</dbReference>
<dbReference type="SMART" id="SM00421">
    <property type="entry name" value="HTH_LUXR"/>
    <property type="match status" value="1"/>
</dbReference>
<dbReference type="InterPro" id="IPR013656">
    <property type="entry name" value="PAS_4"/>
</dbReference>
<feature type="domain" description="PAS" evidence="10">
    <location>
        <begin position="296"/>
        <end position="369"/>
    </location>
</feature>
<dbReference type="Gene3D" id="3.40.50.2300">
    <property type="match status" value="1"/>
</dbReference>
<proteinExistence type="predicted"/>
<dbReference type="AlphaFoldDB" id="A0A916ZJN6"/>
<dbReference type="SUPFAM" id="SSF55785">
    <property type="entry name" value="PYP-like sensor domain (PAS domain)"/>
    <property type="match status" value="3"/>
</dbReference>
<dbReference type="PROSITE" id="PS50043">
    <property type="entry name" value="HTH_LUXR_2"/>
    <property type="match status" value="1"/>
</dbReference>
<dbReference type="InterPro" id="IPR001610">
    <property type="entry name" value="PAC"/>
</dbReference>
<dbReference type="InterPro" id="IPR016032">
    <property type="entry name" value="Sig_transdc_resp-reg_C-effctor"/>
</dbReference>
<evidence type="ECO:0000256" key="2">
    <source>
        <dbReference type="ARBA" id="ARBA00012438"/>
    </source>
</evidence>
<dbReference type="Pfam" id="PF08448">
    <property type="entry name" value="PAS_4"/>
    <property type="match status" value="1"/>
</dbReference>
<dbReference type="SUPFAM" id="SSF52172">
    <property type="entry name" value="CheY-like"/>
    <property type="match status" value="1"/>
</dbReference>
<evidence type="ECO:0000259" key="8">
    <source>
        <dbReference type="PROSITE" id="PS50043"/>
    </source>
</evidence>
<dbReference type="Gene3D" id="1.10.10.10">
    <property type="entry name" value="Winged helix-like DNA-binding domain superfamily/Winged helix DNA-binding domain"/>
    <property type="match status" value="1"/>
</dbReference>
<keyword evidence="6" id="KW-0238">DNA-binding</keyword>
<evidence type="ECO:0000256" key="5">
    <source>
        <dbReference type="ARBA" id="ARBA00022777"/>
    </source>
</evidence>
<evidence type="ECO:0000256" key="1">
    <source>
        <dbReference type="ARBA" id="ARBA00000085"/>
    </source>
</evidence>
<organism evidence="12 13">
    <name type="scientific">Aureimonas endophytica</name>
    <dbReference type="NCBI Taxonomy" id="2027858"/>
    <lineage>
        <taxon>Bacteria</taxon>
        <taxon>Pseudomonadati</taxon>
        <taxon>Pseudomonadota</taxon>
        <taxon>Alphaproteobacteria</taxon>
        <taxon>Hyphomicrobiales</taxon>
        <taxon>Aurantimonadaceae</taxon>
        <taxon>Aureimonas</taxon>
    </lineage>
</organism>
<dbReference type="PROSITE" id="PS50110">
    <property type="entry name" value="RESPONSE_REGULATORY"/>
    <property type="match status" value="1"/>
</dbReference>
<feature type="domain" description="PAC" evidence="11">
    <location>
        <begin position="244"/>
        <end position="295"/>
    </location>
</feature>
<feature type="domain" description="Response regulatory" evidence="9">
    <location>
        <begin position="419"/>
        <end position="534"/>
    </location>
</feature>
<dbReference type="SMART" id="SM00086">
    <property type="entry name" value="PAC"/>
    <property type="match status" value="3"/>
</dbReference>
<keyword evidence="3 7" id="KW-0597">Phosphoprotein</keyword>
<accession>A0A916ZJN6</accession>
<dbReference type="CDD" id="cd00130">
    <property type="entry name" value="PAS"/>
    <property type="match status" value="3"/>
</dbReference>
<dbReference type="PRINTS" id="PR00038">
    <property type="entry name" value="HTHLUXR"/>
</dbReference>
<feature type="domain" description="HTH luxR-type" evidence="8">
    <location>
        <begin position="549"/>
        <end position="614"/>
    </location>
</feature>
<dbReference type="InterPro" id="IPR000792">
    <property type="entry name" value="Tscrpt_reg_LuxR_C"/>
</dbReference>
<dbReference type="GO" id="GO:0000160">
    <property type="term" value="P:phosphorelay signal transduction system"/>
    <property type="evidence" value="ECO:0007669"/>
    <property type="project" value="InterPro"/>
</dbReference>
<evidence type="ECO:0000256" key="4">
    <source>
        <dbReference type="ARBA" id="ARBA00022679"/>
    </source>
</evidence>
<dbReference type="Pfam" id="PF00072">
    <property type="entry name" value="Response_reg"/>
    <property type="match status" value="1"/>
</dbReference>
<comment type="catalytic activity">
    <reaction evidence="1">
        <text>ATP + protein L-histidine = ADP + protein N-phospho-L-histidine.</text>
        <dbReference type="EC" id="2.7.13.3"/>
    </reaction>
</comment>
<evidence type="ECO:0000259" key="11">
    <source>
        <dbReference type="PROSITE" id="PS50113"/>
    </source>
</evidence>
<evidence type="ECO:0000256" key="7">
    <source>
        <dbReference type="PROSITE-ProRule" id="PRU00169"/>
    </source>
</evidence>
<reference evidence="12" key="2">
    <citation type="submission" date="2020-09" db="EMBL/GenBank/DDBJ databases">
        <authorList>
            <person name="Sun Q."/>
            <person name="Zhou Y."/>
        </authorList>
    </citation>
    <scope>NUCLEOTIDE SEQUENCE</scope>
    <source>
        <strain evidence="12">CGMCC 1.15367</strain>
    </source>
</reference>
<name>A0A916ZJN6_9HYPH</name>
<dbReference type="Proteomes" id="UP000644699">
    <property type="component" value="Unassembled WGS sequence"/>
</dbReference>
<feature type="domain" description="PAC" evidence="11">
    <location>
        <begin position="115"/>
        <end position="167"/>
    </location>
</feature>
<dbReference type="GO" id="GO:0003677">
    <property type="term" value="F:DNA binding"/>
    <property type="evidence" value="ECO:0007669"/>
    <property type="project" value="UniProtKB-KW"/>
</dbReference>
<dbReference type="CDD" id="cd06170">
    <property type="entry name" value="LuxR_C_like"/>
    <property type="match status" value="1"/>
</dbReference>
<dbReference type="InterPro" id="IPR036388">
    <property type="entry name" value="WH-like_DNA-bd_sf"/>
</dbReference>
<dbReference type="Gene3D" id="2.10.70.100">
    <property type="match status" value="1"/>
</dbReference>
<evidence type="ECO:0000256" key="3">
    <source>
        <dbReference type="ARBA" id="ARBA00022553"/>
    </source>
</evidence>
<dbReference type="EC" id="2.7.13.3" evidence="2"/>
<gene>
    <name evidence="12" type="ORF">GCM10011390_20390</name>
</gene>
<dbReference type="InterPro" id="IPR001789">
    <property type="entry name" value="Sig_transdc_resp-reg_receiver"/>
</dbReference>
<reference evidence="12" key="1">
    <citation type="journal article" date="2014" name="Int. J. Syst. Evol. Microbiol.">
        <title>Complete genome sequence of Corynebacterium casei LMG S-19264T (=DSM 44701T), isolated from a smear-ripened cheese.</title>
        <authorList>
            <consortium name="US DOE Joint Genome Institute (JGI-PGF)"/>
            <person name="Walter F."/>
            <person name="Albersmeier A."/>
            <person name="Kalinowski J."/>
            <person name="Ruckert C."/>
        </authorList>
    </citation>
    <scope>NUCLEOTIDE SEQUENCE</scope>
    <source>
        <strain evidence="12">CGMCC 1.15367</strain>
    </source>
</reference>
<dbReference type="GO" id="GO:0004673">
    <property type="term" value="F:protein histidine kinase activity"/>
    <property type="evidence" value="ECO:0007669"/>
    <property type="project" value="UniProtKB-EC"/>
</dbReference>
<comment type="caution">
    <text evidence="12">The sequence shown here is derived from an EMBL/GenBank/DDBJ whole genome shotgun (WGS) entry which is preliminary data.</text>
</comment>
<dbReference type="InterPro" id="IPR000014">
    <property type="entry name" value="PAS"/>
</dbReference>
<dbReference type="EMBL" id="BMIQ01000003">
    <property type="protein sequence ID" value="GGE01436.1"/>
    <property type="molecule type" value="Genomic_DNA"/>
</dbReference>
<dbReference type="PROSITE" id="PS50112">
    <property type="entry name" value="PAS"/>
    <property type="match status" value="2"/>
</dbReference>
<keyword evidence="13" id="KW-1185">Reference proteome</keyword>
<evidence type="ECO:0000256" key="6">
    <source>
        <dbReference type="ARBA" id="ARBA00023125"/>
    </source>
</evidence>
<sequence>MADRRLGFLGRADDMTEAPTPMATSNLTDRNEIADAAQVSRARFLEANLSSIPDYVYAFDRQRRFAYANPAMLALFGLSAPQMLGRTFEDLDYPLDLADLMNGHIDRIFAEGVTIEDEVFFRSPTGHAAYFAYLWGPVRGEDGTIDLVVGVSRDTSERRAMEEALRKSEARLRAATDLVGIGIYAWDPVTGALDWDERLRAMWGLPIDAPVDMEVYEAGIHPDDLPLVRQAIAACIDPAGSGLYNLEYRVIGRDGVLRHIATAGRTTFAQGRAIGFVGAAIEVTTQRRAEAAIRASEAQFRSFAANTSNLIWIGDPAAGTITYRSAAFERIWGIAIEEGANELSQWIKDVHPDDRAHVEHALATVAAGDVAQFEYRLIRPSDGSIRWLRDTSFPILDDSGSVAQIGGIVEDLTQEDVHHVYIVSGRAAEARKLANVIRGLGYRARTFENAAALIDIASVLAPGCVVLDLRIHKDEVLTVPRELKARSITLPILALDRAGADVDTAVAAMKAGALDYVIVKDDASLAASLAGAIAECQGSVRPTTRDENAGARIARLTPREREVLIGLVDGGTNKVIGQKLGISPRTVELHRAQVMNRLNAASLTELLQIALAAGVAPSADENWAKRKST</sequence>
<dbReference type="SMART" id="SM00091">
    <property type="entry name" value="PAS"/>
    <property type="match status" value="3"/>
</dbReference>
<dbReference type="PANTHER" id="PTHR43304">
    <property type="entry name" value="PHYTOCHROME-LIKE PROTEIN CPH1"/>
    <property type="match status" value="1"/>
</dbReference>
<dbReference type="Pfam" id="PF00196">
    <property type="entry name" value="GerE"/>
    <property type="match status" value="1"/>
</dbReference>
<keyword evidence="4" id="KW-0808">Transferase</keyword>
<feature type="domain" description="PAC" evidence="11">
    <location>
        <begin position="371"/>
        <end position="424"/>
    </location>
</feature>
<feature type="domain" description="PAS" evidence="10">
    <location>
        <begin position="41"/>
        <end position="112"/>
    </location>
</feature>
<dbReference type="Gene3D" id="3.30.450.20">
    <property type="entry name" value="PAS domain"/>
    <property type="match status" value="3"/>
</dbReference>
<dbReference type="InterPro" id="IPR000700">
    <property type="entry name" value="PAS-assoc_C"/>
</dbReference>
<dbReference type="InterPro" id="IPR011006">
    <property type="entry name" value="CheY-like_superfamily"/>
</dbReference>
<dbReference type="InterPro" id="IPR052162">
    <property type="entry name" value="Sensor_kinase/Photoreceptor"/>
</dbReference>
<dbReference type="InterPro" id="IPR035965">
    <property type="entry name" value="PAS-like_dom_sf"/>
</dbReference>